<accession>A0A7S6UFV8</accession>
<dbReference type="EMBL" id="CP063656">
    <property type="protein sequence ID" value="QOW19541.1"/>
    <property type="molecule type" value="Genomic_DNA"/>
</dbReference>
<dbReference type="AlphaFoldDB" id="A0A7S6UFV8"/>
<keyword evidence="3" id="KW-1185">Reference proteome</keyword>
<keyword evidence="1" id="KW-0472">Membrane</keyword>
<proteinExistence type="predicted"/>
<gene>
    <name evidence="2" type="ORF">INQ41_00060</name>
</gene>
<organism evidence="2 3">
    <name type="scientific">Novilysobacter ciconiae</name>
    <dbReference type="NCBI Taxonomy" id="2781022"/>
    <lineage>
        <taxon>Bacteria</taxon>
        <taxon>Pseudomonadati</taxon>
        <taxon>Pseudomonadota</taxon>
        <taxon>Gammaproteobacteria</taxon>
        <taxon>Lysobacterales</taxon>
        <taxon>Lysobacteraceae</taxon>
        <taxon>Novilysobacter</taxon>
    </lineage>
</organism>
<reference evidence="2 3" key="1">
    <citation type="submission" date="2020-10" db="EMBL/GenBank/DDBJ databases">
        <title>complete genome sequencing of Lysobacter sp. H21R20.</title>
        <authorList>
            <person name="Bae J.-W."/>
            <person name="Lee S.-Y."/>
        </authorList>
    </citation>
    <scope>NUCLEOTIDE SEQUENCE [LARGE SCALE GENOMIC DNA]</scope>
    <source>
        <strain evidence="2 3">H21R20</strain>
    </source>
</reference>
<name>A0A7S6UFV8_9GAMM</name>
<evidence type="ECO:0000313" key="2">
    <source>
        <dbReference type="EMBL" id="QOW19541.1"/>
    </source>
</evidence>
<keyword evidence="1" id="KW-0812">Transmembrane</keyword>
<evidence type="ECO:0000313" key="3">
    <source>
        <dbReference type="Proteomes" id="UP000594059"/>
    </source>
</evidence>
<dbReference type="RefSeq" id="WP_193985177.1">
    <property type="nucleotide sequence ID" value="NZ_CP063656.1"/>
</dbReference>
<protein>
    <submittedName>
        <fullName evidence="2">Uncharacterized protein</fullName>
    </submittedName>
</protein>
<dbReference type="KEGG" id="lcic:INQ41_00060"/>
<keyword evidence="1" id="KW-1133">Transmembrane helix</keyword>
<sequence length="85" mass="8920">MPWILLAAAAAAFIAAFNTTSVGVLALCLLLSFALSVVALVQLLARRVASRRRDEAAIDPVALAALHRQAPAEARGPLHGDALHR</sequence>
<feature type="transmembrane region" description="Helical" evidence="1">
    <location>
        <begin position="24"/>
        <end position="45"/>
    </location>
</feature>
<evidence type="ECO:0000256" key="1">
    <source>
        <dbReference type="SAM" id="Phobius"/>
    </source>
</evidence>
<dbReference type="Proteomes" id="UP000594059">
    <property type="component" value="Chromosome"/>
</dbReference>